<evidence type="ECO:0000256" key="6">
    <source>
        <dbReference type="ARBA" id="ARBA00023242"/>
    </source>
</evidence>
<dbReference type="GO" id="GO:0005634">
    <property type="term" value="C:nucleus"/>
    <property type="evidence" value="ECO:0007669"/>
    <property type="project" value="UniProtKB-SubCell"/>
</dbReference>
<keyword evidence="7" id="KW-0131">Cell cycle</keyword>
<evidence type="ECO:0000256" key="2">
    <source>
        <dbReference type="ARBA" id="ARBA00006168"/>
    </source>
</evidence>
<dbReference type="SUPFAM" id="SSF52540">
    <property type="entry name" value="P-loop containing nucleoside triphosphate hydrolases"/>
    <property type="match status" value="1"/>
</dbReference>
<dbReference type="EMBL" id="GAKP01012452">
    <property type="protein sequence ID" value="JAC46500.1"/>
    <property type="molecule type" value="Transcribed_RNA"/>
</dbReference>
<gene>
    <name evidence="9" type="primary">RAD17</name>
</gene>
<comment type="similarity">
    <text evidence="2">Belongs to the rad17/RAD24 family.</text>
</comment>
<dbReference type="InterPro" id="IPR004582">
    <property type="entry name" value="Checkpoint_prot_Rad17_Rad24"/>
</dbReference>
<organism evidence="9">
    <name type="scientific">Bactrocera dorsalis</name>
    <name type="common">Oriental fruit fly</name>
    <name type="synonym">Dacus dorsalis</name>
    <dbReference type="NCBI Taxonomy" id="27457"/>
    <lineage>
        <taxon>Eukaryota</taxon>
        <taxon>Metazoa</taxon>
        <taxon>Ecdysozoa</taxon>
        <taxon>Arthropoda</taxon>
        <taxon>Hexapoda</taxon>
        <taxon>Insecta</taxon>
        <taxon>Pterygota</taxon>
        <taxon>Neoptera</taxon>
        <taxon>Endopterygota</taxon>
        <taxon>Diptera</taxon>
        <taxon>Brachycera</taxon>
        <taxon>Muscomorpha</taxon>
        <taxon>Tephritoidea</taxon>
        <taxon>Tephritidae</taxon>
        <taxon>Bactrocera</taxon>
        <taxon>Bactrocera</taxon>
    </lineage>
</organism>
<feature type="region of interest" description="Disordered" evidence="8">
    <location>
        <begin position="47"/>
        <end position="69"/>
    </location>
</feature>
<sequence>MKPATRKRAWNNSAFAYQSKFDSVQTENTTQMKESNVADDEKTIEINKTLNESPETSKPTPPSFKSNSNWIDKFEPKTCEEVAVHPKKLAELKDWLLHCAAVHKQHPAQICLLTGPSGSGKTAAVRALARAQNYELQEWINPVDRDMINTLGDQTSNYTGSQIDFFKSFLFRSSRYKSLLGSQKRLVLVEDFPNMILSSVDIFEDILKEFSKYGKAPLLFIVADSKSRSLNISYNLFTEELKNRYHIHHISFNPIAVTLLQKAMKRFCALMREQQFSDTYKVPSETILDSIVFAAQGDIRNALINLHFASLKGAGALPTERVESCEIKGKSKKKLSTLKTIRRDESVTMLHALGRVFNPKRLPNGNFTHKPEDITDSFASEPKRFIDLIHANYLPHFREIEHVVEAANALSIADNIITEYREEALALTALNLAVRSIMQTNESPVTAWMPIRAARHNHQDLSKLQKISGISNSLYATDYGSYVQMINACKTIEK</sequence>
<evidence type="ECO:0000256" key="4">
    <source>
        <dbReference type="ARBA" id="ARBA00022763"/>
    </source>
</evidence>
<feature type="compositionally biased region" description="Low complexity" evidence="8">
    <location>
        <begin position="51"/>
        <end position="68"/>
    </location>
</feature>
<keyword evidence="4" id="KW-0227">DNA damage</keyword>
<reference evidence="9" key="1">
    <citation type="journal article" date="2014" name="BMC Genomics">
        <title>Characterizing the developmental transcriptome of the oriental fruit fly, Bactrocera dorsalis (Diptera: Tephritidae) through comparative genomic analysis with Drosophila melanogaster utilizing modENCODE datasets.</title>
        <authorList>
            <person name="Geib S.M."/>
            <person name="Calla B."/>
            <person name="Hall B."/>
            <person name="Hou S."/>
            <person name="Manoukis N.C."/>
        </authorList>
    </citation>
    <scope>NUCLEOTIDE SEQUENCE</scope>
    <source>
        <strain evidence="9">Punador</strain>
    </source>
</reference>
<dbReference type="Pfam" id="PF03215">
    <property type="entry name" value="Rad17"/>
    <property type="match status" value="1"/>
</dbReference>
<evidence type="ECO:0000256" key="8">
    <source>
        <dbReference type="SAM" id="MobiDB-lite"/>
    </source>
</evidence>
<protein>
    <submittedName>
        <fullName evidence="9">Cell cycle checkpoint protein RAD17</fullName>
    </submittedName>
</protein>
<dbReference type="GO" id="GO:0033314">
    <property type="term" value="P:mitotic DNA replication checkpoint signaling"/>
    <property type="evidence" value="ECO:0007669"/>
    <property type="project" value="TreeGrafter"/>
</dbReference>
<dbReference type="PANTHER" id="PTHR12172">
    <property type="entry name" value="CELL CYCLE CHECKPOINT PROTEIN RAD17"/>
    <property type="match status" value="1"/>
</dbReference>
<keyword evidence="6" id="KW-0539">Nucleus</keyword>
<dbReference type="Gene3D" id="3.40.50.300">
    <property type="entry name" value="P-loop containing nucleotide triphosphate hydrolases"/>
    <property type="match status" value="1"/>
</dbReference>
<evidence type="ECO:0000256" key="7">
    <source>
        <dbReference type="ARBA" id="ARBA00023306"/>
    </source>
</evidence>
<accession>A0A034VXA3</accession>
<dbReference type="PANTHER" id="PTHR12172:SF0">
    <property type="entry name" value="CELL CYCLE CHECKPOINT PROTEIN RAD17"/>
    <property type="match status" value="1"/>
</dbReference>
<dbReference type="GO" id="GO:0006281">
    <property type="term" value="P:DNA repair"/>
    <property type="evidence" value="ECO:0007669"/>
    <property type="project" value="InterPro"/>
</dbReference>
<proteinExistence type="inferred from homology"/>
<keyword evidence="3" id="KW-0547">Nucleotide-binding</keyword>
<evidence type="ECO:0000256" key="3">
    <source>
        <dbReference type="ARBA" id="ARBA00022741"/>
    </source>
</evidence>
<dbReference type="GO" id="GO:0003689">
    <property type="term" value="F:DNA clamp loader activity"/>
    <property type="evidence" value="ECO:0007669"/>
    <property type="project" value="TreeGrafter"/>
</dbReference>
<dbReference type="InterPro" id="IPR027417">
    <property type="entry name" value="P-loop_NTPase"/>
</dbReference>
<evidence type="ECO:0000256" key="5">
    <source>
        <dbReference type="ARBA" id="ARBA00022840"/>
    </source>
</evidence>
<dbReference type="OrthoDB" id="10265971at2759"/>
<comment type="subcellular location">
    <subcellularLocation>
        <location evidence="1">Nucleus</location>
    </subcellularLocation>
</comment>
<keyword evidence="5" id="KW-0067">ATP-binding</keyword>
<dbReference type="GO" id="GO:0003682">
    <property type="term" value="F:chromatin binding"/>
    <property type="evidence" value="ECO:0007669"/>
    <property type="project" value="TreeGrafter"/>
</dbReference>
<dbReference type="GO" id="GO:0000077">
    <property type="term" value="P:DNA damage checkpoint signaling"/>
    <property type="evidence" value="ECO:0007669"/>
    <property type="project" value="TreeGrafter"/>
</dbReference>
<evidence type="ECO:0000256" key="1">
    <source>
        <dbReference type="ARBA" id="ARBA00004123"/>
    </source>
</evidence>
<name>A0A034VXA3_BACDO</name>
<dbReference type="AlphaFoldDB" id="A0A034VXA3"/>
<evidence type="ECO:0000313" key="9">
    <source>
        <dbReference type="EMBL" id="JAC46500.1"/>
    </source>
</evidence>
<dbReference type="GO" id="GO:0005524">
    <property type="term" value="F:ATP binding"/>
    <property type="evidence" value="ECO:0007669"/>
    <property type="project" value="UniProtKB-KW"/>
</dbReference>